<dbReference type="KEGG" id="cgb:cg2003"/>
<keyword evidence="1" id="KW-0067">ATP-binding</keyword>
<reference evidence="2" key="1">
    <citation type="journal article" date="2003" name="Appl. Microbiol. Biotechnol.">
        <title>The Corynebacterium glutamicum genome: features and impacts on biotechnological processes.</title>
        <authorList>
            <person name="Ikeda M."/>
            <person name="Nakagawa S."/>
        </authorList>
    </citation>
    <scope>NUCLEOTIDE SEQUENCE [LARGE SCALE GENOMIC DNA]</scope>
    <source>
        <strain evidence="2">ATCC 13032 / DSM 20300 / BCRC 11384 / JCM 1318 / LMG 3730 / NCIMB 10025</strain>
    </source>
</reference>
<dbReference type="STRING" id="196627.cg2003"/>
<dbReference type="KEGG" id="cgl:Cgl1783"/>
<dbReference type="InterPro" id="IPR036844">
    <property type="entry name" value="Hint_dom_sf"/>
</dbReference>
<dbReference type="Proteomes" id="UP000000582">
    <property type="component" value="Chromosome"/>
</dbReference>
<protein>
    <submittedName>
        <fullName evidence="1">Superfamily II DNA/RNA helicases, SNF2 family</fullName>
    </submittedName>
</protein>
<dbReference type="BioCyc" id="CORYNE:G18NG-11375-MONOMER"/>
<dbReference type="eggNOG" id="COG0553">
    <property type="taxonomic scope" value="Bacteria"/>
</dbReference>
<dbReference type="PATRIC" id="fig|196627.13.peg.1732"/>
<proteinExistence type="predicted"/>
<dbReference type="OrthoDB" id="514320at2"/>
<gene>
    <name evidence="1" type="ordered locus">Cgl1783</name>
</gene>
<dbReference type="HOGENOM" id="CLU_2232058_0_0_11"/>
<sequence length="117" mass="12664">MEIRSKRYLLTSLILQTLQQLTQVYGEASDKILQGNAQPLTAKIATPDGWVTMGEAEAGMKVLTPKGTVSEIDGVFPQGERDVFTVTRKDGSTTEACDEHLWEVIVVPAEQDAASAA</sequence>
<accession>Q8NPM9</accession>
<keyword evidence="2" id="KW-1185">Reference proteome</keyword>
<dbReference type="AlphaFoldDB" id="Q8NPM9"/>
<organism evidence="1 2">
    <name type="scientific">Corynebacterium glutamicum (strain ATCC 13032 / DSM 20300 / JCM 1318 / BCRC 11384 / CCUG 27702 / LMG 3730 / NBRC 12168 / NCIMB 10025 / NRRL B-2784 / 534)</name>
    <dbReference type="NCBI Taxonomy" id="196627"/>
    <lineage>
        <taxon>Bacteria</taxon>
        <taxon>Bacillati</taxon>
        <taxon>Actinomycetota</taxon>
        <taxon>Actinomycetes</taxon>
        <taxon>Mycobacteriales</taxon>
        <taxon>Corynebacteriaceae</taxon>
        <taxon>Corynebacterium</taxon>
    </lineage>
</organism>
<keyword evidence="1" id="KW-0378">Hydrolase</keyword>
<accession>Q6M4J6</accession>
<keyword evidence="1" id="KW-0547">Nucleotide-binding</keyword>
<evidence type="ECO:0000313" key="2">
    <source>
        <dbReference type="Proteomes" id="UP000000582"/>
    </source>
</evidence>
<dbReference type="GO" id="GO:0004386">
    <property type="term" value="F:helicase activity"/>
    <property type="evidence" value="ECO:0007669"/>
    <property type="project" value="UniProtKB-KW"/>
</dbReference>
<evidence type="ECO:0000313" key="1">
    <source>
        <dbReference type="EMBL" id="BAB99176.1"/>
    </source>
</evidence>
<dbReference type="EMBL" id="BA000036">
    <property type="protein sequence ID" value="BAB99176.1"/>
    <property type="molecule type" value="Genomic_DNA"/>
</dbReference>
<name>Q8NPM9_CORGL</name>
<dbReference type="SUPFAM" id="SSF51294">
    <property type="entry name" value="Hedgehog/intein (Hint) domain"/>
    <property type="match status" value="1"/>
</dbReference>
<keyword evidence="1" id="KW-0347">Helicase</keyword>